<sequence length="459" mass="50564">MAFEESVMAKLIASEVLAVHGRAAGLRRNPVQGEYADYVQRGIAVARKGGYGQLMVEAETGTGKTLGYLVPAGLDCAANNSRAIVATHTLALQRQILHFDPSGHLAPECDMARALDIIKAATGKRLTAALRLGMRNFLDADRALKAVERLLGKRGLKRDVREAAEAFAEWARLNPGAQIQAFLEEEELPALPGGLLFDDVCITGASRKSEVSYLKYLEHVVASKRADILVTNHAMLMTNSLRGRNRLLHAEDDGRDVGVLVVDECDRLEQAARSATSDLVPILPIASALADWAREHSGKRIKAAQEAIENLRTTLLELRTEDDDAREEEVRFWDELEPAARRRVFNRLGAAREALAPFLDLTGADECLETIQGYIEALDNVIERIGKTTADGSGDGVVALRWSPTRHYPSIRTFRLRPARMLKRMWDVWANGEDEEQDEDPFRAKALILTSATIGIARG</sequence>
<dbReference type="InterPro" id="IPR027417">
    <property type="entry name" value="P-loop_NTPase"/>
</dbReference>
<organism evidence="6">
    <name type="scientific">mine drainage metagenome</name>
    <dbReference type="NCBI Taxonomy" id="410659"/>
    <lineage>
        <taxon>unclassified sequences</taxon>
        <taxon>metagenomes</taxon>
        <taxon>ecological metagenomes</taxon>
    </lineage>
</organism>
<keyword evidence="4" id="KW-0175">Coiled coil</keyword>
<evidence type="ECO:0000256" key="2">
    <source>
        <dbReference type="ARBA" id="ARBA00022801"/>
    </source>
</evidence>
<reference evidence="6" key="2">
    <citation type="journal article" date="2014" name="ISME J.">
        <title>Microbial stratification in low pH oxic and suboxic macroscopic growths along an acid mine drainage.</title>
        <authorList>
            <person name="Mendez-Garcia C."/>
            <person name="Mesa V."/>
            <person name="Sprenger R.R."/>
            <person name="Richter M."/>
            <person name="Diez M.S."/>
            <person name="Solano J."/>
            <person name="Bargiela R."/>
            <person name="Golyshina O.V."/>
            <person name="Manteca A."/>
            <person name="Ramos J.L."/>
            <person name="Gallego J.R."/>
            <person name="Llorente I."/>
            <person name="Martins Dos Santos V.A."/>
            <person name="Jensen O.N."/>
            <person name="Pelaez A.I."/>
            <person name="Sanchez J."/>
            <person name="Ferrer M."/>
        </authorList>
    </citation>
    <scope>NUCLEOTIDE SEQUENCE</scope>
</reference>
<keyword evidence="3" id="KW-0067">ATP-binding</keyword>
<keyword evidence="6" id="KW-0347">Helicase</keyword>
<keyword evidence="2" id="KW-0378">Hydrolase</keyword>
<feature type="domain" description="Helicase ATP-binding" evidence="5">
    <location>
        <begin position="18"/>
        <end position="322"/>
    </location>
</feature>
<dbReference type="SUPFAM" id="SSF52540">
    <property type="entry name" value="P-loop containing nucleoside triphosphate hydrolases"/>
    <property type="match status" value="1"/>
</dbReference>
<comment type="caution">
    <text evidence="6">The sequence shown here is derived from an EMBL/GenBank/DDBJ whole genome shotgun (WGS) entry which is preliminary data.</text>
</comment>
<dbReference type="GO" id="GO:0005524">
    <property type="term" value="F:ATP binding"/>
    <property type="evidence" value="ECO:0007669"/>
    <property type="project" value="UniProtKB-KW"/>
</dbReference>
<feature type="non-terminal residue" evidence="6">
    <location>
        <position position="459"/>
    </location>
</feature>
<reference evidence="6" key="1">
    <citation type="submission" date="2013-08" db="EMBL/GenBank/DDBJ databases">
        <authorList>
            <person name="Mendez C."/>
            <person name="Richter M."/>
            <person name="Ferrer M."/>
            <person name="Sanchez J."/>
        </authorList>
    </citation>
    <scope>NUCLEOTIDE SEQUENCE</scope>
</reference>
<dbReference type="GO" id="GO:0004386">
    <property type="term" value="F:helicase activity"/>
    <property type="evidence" value="ECO:0007669"/>
    <property type="project" value="UniProtKB-KW"/>
</dbReference>
<name>T1AJ89_9ZZZZ</name>
<feature type="coiled-coil region" evidence="4">
    <location>
        <begin position="301"/>
        <end position="328"/>
    </location>
</feature>
<evidence type="ECO:0000256" key="1">
    <source>
        <dbReference type="ARBA" id="ARBA00022741"/>
    </source>
</evidence>
<dbReference type="PROSITE" id="PS51193">
    <property type="entry name" value="HELICASE_ATP_BIND_2"/>
    <property type="match status" value="1"/>
</dbReference>
<dbReference type="GO" id="GO:0016787">
    <property type="term" value="F:hydrolase activity"/>
    <property type="evidence" value="ECO:0007669"/>
    <property type="project" value="UniProtKB-KW"/>
</dbReference>
<evidence type="ECO:0000256" key="4">
    <source>
        <dbReference type="SAM" id="Coils"/>
    </source>
</evidence>
<dbReference type="AlphaFoldDB" id="T1AJ89"/>
<accession>T1AJ89</accession>
<gene>
    <name evidence="6" type="ORF">B1A_15969</name>
</gene>
<dbReference type="InterPro" id="IPR014013">
    <property type="entry name" value="Helic_SF1/SF2_ATP-bd_DinG/Rad3"/>
</dbReference>
<evidence type="ECO:0000256" key="3">
    <source>
        <dbReference type="ARBA" id="ARBA00022840"/>
    </source>
</evidence>
<evidence type="ECO:0000259" key="5">
    <source>
        <dbReference type="PROSITE" id="PS51193"/>
    </source>
</evidence>
<dbReference type="EMBL" id="AUZX01011729">
    <property type="protein sequence ID" value="EQD42055.1"/>
    <property type="molecule type" value="Genomic_DNA"/>
</dbReference>
<dbReference type="Gene3D" id="3.40.50.300">
    <property type="entry name" value="P-loop containing nucleotide triphosphate hydrolases"/>
    <property type="match status" value="1"/>
</dbReference>
<keyword evidence="1" id="KW-0547">Nucleotide-binding</keyword>
<proteinExistence type="predicted"/>
<protein>
    <submittedName>
        <fullName evidence="6">Helicase c2</fullName>
    </submittedName>
</protein>
<evidence type="ECO:0000313" key="6">
    <source>
        <dbReference type="EMBL" id="EQD42055.1"/>
    </source>
</evidence>
<dbReference type="InterPro" id="IPR014001">
    <property type="entry name" value="Helicase_ATP-bd"/>
</dbReference>
<dbReference type="SMART" id="SM00487">
    <property type="entry name" value="DEXDc"/>
    <property type="match status" value="1"/>
</dbReference>